<reference evidence="2" key="1">
    <citation type="submission" date="2023-08" db="EMBL/GenBank/DDBJ databases">
        <title>Complete genome sequence of Shewanella oncorhynchi Z-P2, a siderophore putrebactin-producing bacterium.</title>
        <authorList>
            <person name="Zhang Y."/>
        </authorList>
    </citation>
    <scope>NUCLEOTIDE SEQUENCE</scope>
    <source>
        <strain evidence="2">Z-P2</strain>
    </source>
</reference>
<gene>
    <name evidence="2" type="ORF">RA178_20320</name>
</gene>
<evidence type="ECO:0000256" key="1">
    <source>
        <dbReference type="SAM" id="Phobius"/>
    </source>
</evidence>
<dbReference type="EMBL" id="CP132914">
    <property type="protein sequence ID" value="WMB72723.1"/>
    <property type="molecule type" value="Genomic_DNA"/>
</dbReference>
<keyword evidence="1" id="KW-0472">Membrane</keyword>
<evidence type="ECO:0000313" key="2">
    <source>
        <dbReference type="EMBL" id="WMB72723.1"/>
    </source>
</evidence>
<sequence length="209" mass="24075">MVSLKDSNNIKLFGLVCAALLICSWFQFGVLVKHELTDYLLFGAYSTLFSAVIVMINNVMPSVLKHKIIFTRFKNELPACRLDSICRKDPRILFKEVEGKWPEVFSSETDPHTRNGLWYKLIYKPVIELPQVSQAHQNFLLYRDVSSSIIVILLLIACYDVWRYLNRLEFLVIEINVYIVLGLFALLALISARNNGERFVLTTVAAHEF</sequence>
<name>A0AA50KD69_9GAMM</name>
<dbReference type="KEGG" id="sog:RA178_20320"/>
<dbReference type="Proteomes" id="UP001236800">
    <property type="component" value="Chromosome"/>
</dbReference>
<organism evidence="2">
    <name type="scientific">Shewanella oncorhynchi</name>
    <dbReference type="NCBI Taxonomy" id="2726434"/>
    <lineage>
        <taxon>Bacteria</taxon>
        <taxon>Pseudomonadati</taxon>
        <taxon>Pseudomonadota</taxon>
        <taxon>Gammaproteobacteria</taxon>
        <taxon>Alteromonadales</taxon>
        <taxon>Shewanellaceae</taxon>
        <taxon>Shewanella</taxon>
    </lineage>
</organism>
<protein>
    <submittedName>
        <fullName evidence="2">Uncharacterized protein</fullName>
    </submittedName>
</protein>
<feature type="transmembrane region" description="Helical" evidence="1">
    <location>
        <begin position="168"/>
        <end position="190"/>
    </location>
</feature>
<accession>A0AA50KD69</accession>
<dbReference type="AlphaFoldDB" id="A0AA50KD69"/>
<keyword evidence="1" id="KW-0812">Transmembrane</keyword>
<feature type="transmembrane region" description="Helical" evidence="1">
    <location>
        <begin position="12"/>
        <end position="32"/>
    </location>
</feature>
<dbReference type="RefSeq" id="WP_306683608.1">
    <property type="nucleotide sequence ID" value="NZ_CP132914.1"/>
</dbReference>
<feature type="transmembrane region" description="Helical" evidence="1">
    <location>
        <begin position="44"/>
        <end position="64"/>
    </location>
</feature>
<proteinExistence type="predicted"/>
<feature type="transmembrane region" description="Helical" evidence="1">
    <location>
        <begin position="140"/>
        <end position="162"/>
    </location>
</feature>
<keyword evidence="1" id="KW-1133">Transmembrane helix</keyword>
<dbReference type="GeneID" id="301341580"/>